<dbReference type="PANTHER" id="PTHR36113:SF1">
    <property type="entry name" value="GLYOXALASE_BLEOMYCIN RESISTANCE PROTEIN_DIOXYGENASE"/>
    <property type="match status" value="1"/>
</dbReference>
<keyword evidence="3" id="KW-1185">Reference proteome</keyword>
<sequence>MPRLDGSTHINLTVTDLERSTEWYARVFGFVVVNDVAPPDYDFRFRTLVHPQSFASVVLGQPAGAGPDVFDEHRVGLHHLGYHVPERADLDEWAAHLDGIGVEHSGITVSNHEAGAQVWLRDPDNIWIEFYWVNRSFFADRLRQRWREARRAGRSDWTSFLAAPPVER</sequence>
<dbReference type="InterPro" id="IPR037523">
    <property type="entry name" value="VOC_core"/>
</dbReference>
<dbReference type="Gene3D" id="3.10.180.10">
    <property type="entry name" value="2,3-Dihydroxybiphenyl 1,2-Dioxygenase, domain 1"/>
    <property type="match status" value="1"/>
</dbReference>
<evidence type="ECO:0000313" key="2">
    <source>
        <dbReference type="EMBL" id="MBB6347800.1"/>
    </source>
</evidence>
<dbReference type="AlphaFoldDB" id="A0A7X0C3D4"/>
<protein>
    <submittedName>
        <fullName evidence="2">Catechol 2,3-dioxygenase-like lactoylglutathione lyase family enzyme</fullName>
    </submittedName>
</protein>
<dbReference type="EMBL" id="JACHJB010000002">
    <property type="protein sequence ID" value="MBB6347800.1"/>
    <property type="molecule type" value="Genomic_DNA"/>
</dbReference>
<dbReference type="GO" id="GO:0051213">
    <property type="term" value="F:dioxygenase activity"/>
    <property type="evidence" value="ECO:0007669"/>
    <property type="project" value="UniProtKB-KW"/>
</dbReference>
<keyword evidence="2" id="KW-0223">Dioxygenase</keyword>
<feature type="domain" description="VOC" evidence="1">
    <location>
        <begin position="6"/>
        <end position="133"/>
    </location>
</feature>
<dbReference type="PANTHER" id="PTHR36113">
    <property type="entry name" value="LYASE, PUTATIVE-RELATED-RELATED"/>
    <property type="match status" value="1"/>
</dbReference>
<dbReference type="InterPro" id="IPR004360">
    <property type="entry name" value="Glyas_Fos-R_dOase_dom"/>
</dbReference>
<dbReference type="GO" id="GO:0016829">
    <property type="term" value="F:lyase activity"/>
    <property type="evidence" value="ECO:0007669"/>
    <property type="project" value="UniProtKB-KW"/>
</dbReference>
<organism evidence="2 3">
    <name type="scientific">Nonomuraea muscovyensis</name>
    <dbReference type="NCBI Taxonomy" id="1124761"/>
    <lineage>
        <taxon>Bacteria</taxon>
        <taxon>Bacillati</taxon>
        <taxon>Actinomycetota</taxon>
        <taxon>Actinomycetes</taxon>
        <taxon>Streptosporangiales</taxon>
        <taxon>Streptosporangiaceae</taxon>
        <taxon>Nonomuraea</taxon>
    </lineage>
</organism>
<evidence type="ECO:0000313" key="3">
    <source>
        <dbReference type="Proteomes" id="UP000583800"/>
    </source>
</evidence>
<reference evidence="2 3" key="1">
    <citation type="submission" date="2020-08" db="EMBL/GenBank/DDBJ databases">
        <title>Sequencing the genomes of 1000 actinobacteria strains.</title>
        <authorList>
            <person name="Klenk H.-P."/>
        </authorList>
    </citation>
    <scope>NUCLEOTIDE SEQUENCE [LARGE SCALE GENOMIC DNA]</scope>
    <source>
        <strain evidence="2 3">DSM 45913</strain>
    </source>
</reference>
<gene>
    <name evidence="2" type="ORF">FHU36_004345</name>
</gene>
<dbReference type="CDD" id="cd06587">
    <property type="entry name" value="VOC"/>
    <property type="match status" value="1"/>
</dbReference>
<dbReference type="Pfam" id="PF00903">
    <property type="entry name" value="Glyoxalase"/>
    <property type="match status" value="1"/>
</dbReference>
<accession>A0A7X0C3D4</accession>
<proteinExistence type="predicted"/>
<comment type="caution">
    <text evidence="2">The sequence shown here is derived from an EMBL/GenBank/DDBJ whole genome shotgun (WGS) entry which is preliminary data.</text>
</comment>
<dbReference type="Proteomes" id="UP000583800">
    <property type="component" value="Unassembled WGS sequence"/>
</dbReference>
<name>A0A7X0C3D4_9ACTN</name>
<dbReference type="SUPFAM" id="SSF54593">
    <property type="entry name" value="Glyoxalase/Bleomycin resistance protein/Dihydroxybiphenyl dioxygenase"/>
    <property type="match status" value="1"/>
</dbReference>
<dbReference type="InterPro" id="IPR029068">
    <property type="entry name" value="Glyas_Bleomycin-R_OHBP_Dase"/>
</dbReference>
<dbReference type="InterPro" id="IPR051332">
    <property type="entry name" value="Fosfomycin_Res_Enzymes"/>
</dbReference>
<keyword evidence="2" id="KW-0560">Oxidoreductase</keyword>
<dbReference type="PROSITE" id="PS51819">
    <property type="entry name" value="VOC"/>
    <property type="match status" value="1"/>
</dbReference>
<evidence type="ECO:0000259" key="1">
    <source>
        <dbReference type="PROSITE" id="PS51819"/>
    </source>
</evidence>
<keyword evidence="2" id="KW-0456">Lyase</keyword>
<dbReference type="RefSeq" id="WP_185085683.1">
    <property type="nucleotide sequence ID" value="NZ_JACHJB010000002.1"/>
</dbReference>